<evidence type="ECO:0000256" key="3">
    <source>
        <dbReference type="ARBA" id="ARBA00004910"/>
    </source>
</evidence>
<evidence type="ECO:0000256" key="18">
    <source>
        <dbReference type="PIRSR" id="PIRSR006769-3"/>
    </source>
</evidence>
<keyword evidence="12" id="KW-0511">Multifunctional enzyme</keyword>
<feature type="binding site" evidence="18">
    <location>
        <position position="80"/>
    </location>
    <ligand>
        <name>Zn(2+)</name>
        <dbReference type="ChEBI" id="CHEBI:29105"/>
        <note>catalytic</note>
    </ligand>
</feature>
<feature type="binding site" evidence="17">
    <location>
        <position position="201"/>
    </location>
    <ligand>
        <name>NADP(+)</name>
        <dbReference type="ChEBI" id="CHEBI:58349"/>
    </ligand>
</feature>
<sequence>MDRATEFDRTMMQRCLTLARQALGRTSPNPLVGAVIVQEGIIIGEGFHPGAGQPHAEVFALRQAAEKARGATLYVNLEPCNHYGRTPPCSEAIVQAGIKKVVVGMIDPNPLVAGKGIQRLESAGIETLVGVEESECRQLNQGFIHRITAKKPFGILKYAMTLDGKIAATSGHSAWITSPASRQIVHRLRSACDAIIVGGSTVRQDNPHLTTHGLSDHNPLRVVMTRSLDLPSSAHLWDTSQFPTLVYTQIDANVKLQQQLLTKGVEVIELTEVTPTLVMENLDQRGFCQVLWECGGGLSAAAIAEGMVQKIIAFIAPKIIGGIQAPTAVGDLGFQLMSQALQLENVTVNYLNPDILIEAYLQSKQ</sequence>
<evidence type="ECO:0000256" key="6">
    <source>
        <dbReference type="ARBA" id="ARBA00022619"/>
    </source>
</evidence>
<dbReference type="InterPro" id="IPR024072">
    <property type="entry name" value="DHFR-like_dom_sf"/>
</dbReference>
<keyword evidence="7 15" id="KW-0479">Metal-binding</keyword>
<feature type="binding site" evidence="17">
    <location>
        <position position="293"/>
    </location>
    <ligand>
        <name>substrate</name>
    </ligand>
</feature>
<keyword evidence="10 15" id="KW-0521">NADP</keyword>
<evidence type="ECO:0000256" key="4">
    <source>
        <dbReference type="ARBA" id="ARBA00005259"/>
    </source>
</evidence>
<feature type="binding site" evidence="17">
    <location>
        <position position="189"/>
    </location>
    <ligand>
        <name>substrate</name>
    </ligand>
</feature>
<dbReference type="PIRSF" id="PIRSF006769">
    <property type="entry name" value="RibD"/>
    <property type="match status" value="1"/>
</dbReference>
<dbReference type="InterPro" id="IPR002125">
    <property type="entry name" value="CMP_dCMP_dom"/>
</dbReference>
<dbReference type="GO" id="GO:0008835">
    <property type="term" value="F:diaminohydroxyphosphoribosylaminopyrimidine deaminase activity"/>
    <property type="evidence" value="ECO:0007669"/>
    <property type="project" value="UniProtKB-EC"/>
</dbReference>
<evidence type="ECO:0000256" key="1">
    <source>
        <dbReference type="ARBA" id="ARBA00002151"/>
    </source>
</evidence>
<comment type="similarity">
    <text evidence="4 15">In the N-terminal section; belongs to the cytidine and deoxycytidylate deaminase family.</text>
</comment>
<comment type="pathway">
    <text evidence="3 15">Cofactor biosynthesis; riboflavin biosynthesis; 5-amino-6-(D-ribitylamino)uracil from GTP: step 3/4.</text>
</comment>
<comment type="catalytic activity">
    <reaction evidence="14 15">
        <text>2,5-diamino-6-hydroxy-4-(5-phosphoribosylamino)-pyrimidine + H2O + H(+) = 5-amino-6-(5-phospho-D-ribosylamino)uracil + NH4(+)</text>
        <dbReference type="Rhea" id="RHEA:21868"/>
        <dbReference type="ChEBI" id="CHEBI:15377"/>
        <dbReference type="ChEBI" id="CHEBI:15378"/>
        <dbReference type="ChEBI" id="CHEBI:28938"/>
        <dbReference type="ChEBI" id="CHEBI:58453"/>
        <dbReference type="ChEBI" id="CHEBI:58614"/>
        <dbReference type="EC" id="3.5.4.26"/>
    </reaction>
</comment>
<dbReference type="PROSITE" id="PS51747">
    <property type="entry name" value="CYT_DCMP_DEAMINASES_2"/>
    <property type="match status" value="1"/>
</dbReference>
<organism evidence="20 21">
    <name type="scientific">Microcystis aeruginosa KW</name>
    <dbReference type="NCBI Taxonomy" id="1960155"/>
    <lineage>
        <taxon>Bacteria</taxon>
        <taxon>Bacillati</taxon>
        <taxon>Cyanobacteriota</taxon>
        <taxon>Cyanophyceae</taxon>
        <taxon>Oscillatoriophycideae</taxon>
        <taxon>Chroococcales</taxon>
        <taxon>Microcystaceae</taxon>
        <taxon>Microcystis</taxon>
    </lineage>
</organism>
<dbReference type="Gene3D" id="3.40.140.10">
    <property type="entry name" value="Cytidine Deaminase, domain 2"/>
    <property type="match status" value="1"/>
</dbReference>
<dbReference type="Proteomes" id="UP000189835">
    <property type="component" value="Unassembled WGS sequence"/>
</dbReference>
<evidence type="ECO:0000256" key="8">
    <source>
        <dbReference type="ARBA" id="ARBA00022801"/>
    </source>
</evidence>
<gene>
    <name evidence="20" type="ORF">B1L04_03455</name>
</gene>
<feature type="binding site" evidence="17">
    <location>
        <position position="209"/>
    </location>
    <ligand>
        <name>substrate</name>
    </ligand>
</feature>
<dbReference type="InterPro" id="IPR050765">
    <property type="entry name" value="Riboflavin_Biosynth_HTPR"/>
</dbReference>
<evidence type="ECO:0000256" key="17">
    <source>
        <dbReference type="PIRSR" id="PIRSR006769-2"/>
    </source>
</evidence>
<dbReference type="Pfam" id="PF01872">
    <property type="entry name" value="RibD_C"/>
    <property type="match status" value="1"/>
</dbReference>
<dbReference type="InterPro" id="IPR016193">
    <property type="entry name" value="Cytidine_deaminase-like"/>
</dbReference>
<dbReference type="GO" id="GO:0050661">
    <property type="term" value="F:NADP binding"/>
    <property type="evidence" value="ECO:0007669"/>
    <property type="project" value="InterPro"/>
</dbReference>
<evidence type="ECO:0000256" key="14">
    <source>
        <dbReference type="ARBA" id="ARBA00049886"/>
    </source>
</evidence>
<name>A0A1V4BVC9_MICAE</name>
<dbReference type="Gene3D" id="3.40.430.10">
    <property type="entry name" value="Dihydrofolate Reductase, subunit A"/>
    <property type="match status" value="1"/>
</dbReference>
<evidence type="ECO:0000256" key="10">
    <source>
        <dbReference type="ARBA" id="ARBA00022857"/>
    </source>
</evidence>
<keyword evidence="8 15" id="KW-0378">Hydrolase</keyword>
<dbReference type="PANTHER" id="PTHR38011">
    <property type="entry name" value="DIHYDROFOLATE REDUCTASE FAMILY PROTEIN (AFU_ORTHOLOGUE AFUA_8G06820)"/>
    <property type="match status" value="1"/>
</dbReference>
<reference evidence="20 21" key="1">
    <citation type="submission" date="2017-02" db="EMBL/GenBank/DDBJ databases">
        <title>Genome sequence of Microcystis aeruginosa KW.</title>
        <authorList>
            <person name="Oh H.-M."/>
            <person name="Ahn C.-Y."/>
            <person name="Jeong H."/>
            <person name="Srivastava A."/>
            <person name="Lee H.-G."/>
            <person name="Kang S.-R."/>
        </authorList>
    </citation>
    <scope>NUCLEOTIDE SEQUENCE [LARGE SCALE GENOMIC DNA]</scope>
    <source>
        <strain evidence="20 21">KW</strain>
    </source>
</reference>
<evidence type="ECO:0000256" key="9">
    <source>
        <dbReference type="ARBA" id="ARBA00022833"/>
    </source>
</evidence>
<dbReference type="UniPathway" id="UPA00275">
    <property type="reaction ID" value="UER00401"/>
</dbReference>
<dbReference type="RefSeq" id="WP_079205808.1">
    <property type="nucleotide sequence ID" value="NZ_MVGR01000003.1"/>
</dbReference>
<dbReference type="SUPFAM" id="SSF53597">
    <property type="entry name" value="Dihydrofolate reductase-like"/>
    <property type="match status" value="1"/>
</dbReference>
<comment type="catalytic activity">
    <reaction evidence="13 15">
        <text>5-amino-6-(5-phospho-D-ribitylamino)uracil + NADP(+) = 5-amino-6-(5-phospho-D-ribosylamino)uracil + NADPH + H(+)</text>
        <dbReference type="Rhea" id="RHEA:17845"/>
        <dbReference type="ChEBI" id="CHEBI:15378"/>
        <dbReference type="ChEBI" id="CHEBI:57783"/>
        <dbReference type="ChEBI" id="CHEBI:58349"/>
        <dbReference type="ChEBI" id="CHEBI:58421"/>
        <dbReference type="ChEBI" id="CHEBI:58453"/>
        <dbReference type="EC" id="1.1.1.193"/>
    </reaction>
</comment>
<protein>
    <recommendedName>
        <fullName evidence="15">Riboflavin biosynthesis protein RibD</fullName>
    </recommendedName>
    <domain>
        <recommendedName>
            <fullName evidence="15">Diaminohydroxyphosphoribosylaminopyrimidine deaminase</fullName>
            <shortName evidence="15">DRAP deaminase</shortName>
            <ecNumber evidence="15">3.5.4.26</ecNumber>
        </recommendedName>
        <alternativeName>
            <fullName evidence="15">Riboflavin-specific deaminase</fullName>
        </alternativeName>
    </domain>
    <domain>
        <recommendedName>
            <fullName evidence="15">5-amino-6-(5-phosphoribosylamino)uracil reductase</fullName>
            <ecNumber evidence="15">1.1.1.193</ecNumber>
        </recommendedName>
        <alternativeName>
            <fullName evidence="15">HTP reductase</fullName>
        </alternativeName>
    </domain>
</protein>
<accession>A0A1V4BVC9</accession>
<evidence type="ECO:0000256" key="13">
    <source>
        <dbReference type="ARBA" id="ARBA00049861"/>
    </source>
</evidence>
<dbReference type="GO" id="GO:0008703">
    <property type="term" value="F:5-amino-6-(5-phosphoribosylamino)uracil reductase activity"/>
    <property type="evidence" value="ECO:0007669"/>
    <property type="project" value="UniProtKB-EC"/>
</dbReference>
<keyword evidence="11 15" id="KW-0560">Oxidoreductase</keyword>
<dbReference type="FunFam" id="3.40.140.10:FF:000025">
    <property type="entry name" value="Riboflavin biosynthesis protein RibD"/>
    <property type="match status" value="1"/>
</dbReference>
<dbReference type="PANTHER" id="PTHR38011:SF7">
    <property type="entry name" value="2,5-DIAMINO-6-RIBOSYLAMINO-4(3H)-PYRIMIDINONE 5'-PHOSPHATE REDUCTASE"/>
    <property type="match status" value="1"/>
</dbReference>
<feature type="domain" description="CMP/dCMP-type deaminase" evidence="19">
    <location>
        <begin position="6"/>
        <end position="128"/>
    </location>
</feature>
<dbReference type="SUPFAM" id="SSF53927">
    <property type="entry name" value="Cytidine deaminase-like"/>
    <property type="match status" value="1"/>
</dbReference>
<dbReference type="AlphaFoldDB" id="A0A1V4BVC9"/>
<dbReference type="GO" id="GO:0009231">
    <property type="term" value="P:riboflavin biosynthetic process"/>
    <property type="evidence" value="ECO:0007669"/>
    <property type="project" value="UniProtKB-UniPathway"/>
</dbReference>
<feature type="binding site" evidence="18">
    <location>
        <position position="55"/>
    </location>
    <ligand>
        <name>Zn(2+)</name>
        <dbReference type="ChEBI" id="CHEBI:29105"/>
        <note>catalytic</note>
    </ligand>
</feature>
<dbReference type="CDD" id="cd01284">
    <property type="entry name" value="Riboflavin_deaminase-reductase"/>
    <property type="match status" value="1"/>
</dbReference>
<feature type="binding site" evidence="17">
    <location>
        <position position="175"/>
    </location>
    <ligand>
        <name>NADP(+)</name>
        <dbReference type="ChEBI" id="CHEBI:58349"/>
    </ligand>
</feature>
<evidence type="ECO:0000256" key="7">
    <source>
        <dbReference type="ARBA" id="ARBA00022723"/>
    </source>
</evidence>
<dbReference type="EMBL" id="MVGR01000003">
    <property type="protein sequence ID" value="OPF18573.1"/>
    <property type="molecule type" value="Genomic_DNA"/>
</dbReference>
<evidence type="ECO:0000256" key="2">
    <source>
        <dbReference type="ARBA" id="ARBA00004882"/>
    </source>
</evidence>
<dbReference type="InterPro" id="IPR016192">
    <property type="entry name" value="APOBEC/CMP_deaminase_Zn-bd"/>
</dbReference>
<evidence type="ECO:0000256" key="12">
    <source>
        <dbReference type="ARBA" id="ARBA00023268"/>
    </source>
</evidence>
<comment type="cofactor">
    <cofactor evidence="15 18">
        <name>Zn(2+)</name>
        <dbReference type="ChEBI" id="CHEBI:29105"/>
    </cofactor>
    <text evidence="15 18">Binds 1 zinc ion.</text>
</comment>
<evidence type="ECO:0000256" key="5">
    <source>
        <dbReference type="ARBA" id="ARBA00007417"/>
    </source>
</evidence>
<proteinExistence type="inferred from homology"/>
<evidence type="ECO:0000313" key="21">
    <source>
        <dbReference type="Proteomes" id="UP000189835"/>
    </source>
</evidence>
<dbReference type="GO" id="GO:0008270">
    <property type="term" value="F:zinc ion binding"/>
    <property type="evidence" value="ECO:0007669"/>
    <property type="project" value="InterPro"/>
</dbReference>
<comment type="function">
    <text evidence="1 15">Converts 2,5-diamino-6-(ribosylamino)-4(3h)-pyrimidinone 5'-phosphate into 5-amino-6-(ribosylamino)-2,4(1h,3h)-pyrimidinedione 5'-phosphate.</text>
</comment>
<feature type="binding site" evidence="18">
    <location>
        <position position="89"/>
    </location>
    <ligand>
        <name>Zn(2+)</name>
        <dbReference type="ChEBI" id="CHEBI:29105"/>
        <note>catalytic</note>
    </ligand>
</feature>
<dbReference type="InterPro" id="IPR002734">
    <property type="entry name" value="RibDG_C"/>
</dbReference>
<evidence type="ECO:0000256" key="15">
    <source>
        <dbReference type="PIRNR" id="PIRNR006769"/>
    </source>
</evidence>
<feature type="active site" description="Proton donor" evidence="16">
    <location>
        <position position="57"/>
    </location>
</feature>
<keyword evidence="9 15" id="KW-0862">Zinc</keyword>
<feature type="binding site" evidence="17">
    <location>
        <position position="173"/>
    </location>
    <ligand>
        <name>substrate</name>
    </ligand>
</feature>
<comment type="similarity">
    <text evidence="5 15">In the C-terminal section; belongs to the HTP reductase family.</text>
</comment>
<comment type="pathway">
    <text evidence="2 15">Cofactor biosynthesis; riboflavin biosynthesis; 5-amino-6-(D-ribitylamino)uracil from GTP: step 2/4.</text>
</comment>
<feature type="binding site" evidence="17">
    <location>
        <position position="205"/>
    </location>
    <ligand>
        <name>NADP(+)</name>
        <dbReference type="ChEBI" id="CHEBI:58349"/>
    </ligand>
</feature>
<dbReference type="Pfam" id="PF00383">
    <property type="entry name" value="dCMP_cyt_deam_1"/>
    <property type="match status" value="1"/>
</dbReference>
<feature type="binding site" evidence="17">
    <location>
        <begin position="295"/>
        <end position="301"/>
    </location>
    <ligand>
        <name>NADP(+)</name>
        <dbReference type="ChEBI" id="CHEBI:58349"/>
    </ligand>
</feature>
<dbReference type="InterPro" id="IPR004794">
    <property type="entry name" value="Eubact_RibD"/>
</dbReference>
<dbReference type="NCBIfam" id="TIGR00326">
    <property type="entry name" value="eubact_ribD"/>
    <property type="match status" value="1"/>
</dbReference>
<dbReference type="EC" id="3.5.4.26" evidence="15"/>
<dbReference type="EC" id="1.1.1.193" evidence="15"/>
<evidence type="ECO:0000256" key="11">
    <source>
        <dbReference type="ARBA" id="ARBA00023002"/>
    </source>
</evidence>
<evidence type="ECO:0000256" key="16">
    <source>
        <dbReference type="PIRSR" id="PIRSR006769-1"/>
    </source>
</evidence>
<evidence type="ECO:0000313" key="20">
    <source>
        <dbReference type="EMBL" id="OPF18573.1"/>
    </source>
</evidence>
<keyword evidence="6 15" id="KW-0686">Riboflavin biosynthesis</keyword>
<evidence type="ECO:0000259" key="19">
    <source>
        <dbReference type="PROSITE" id="PS51747"/>
    </source>
</evidence>
<dbReference type="InterPro" id="IPR011549">
    <property type="entry name" value="RibD_C"/>
</dbReference>
<dbReference type="PROSITE" id="PS00903">
    <property type="entry name" value="CYT_DCMP_DEAMINASES_1"/>
    <property type="match status" value="1"/>
</dbReference>
<feature type="binding site" evidence="17">
    <location>
        <position position="159"/>
    </location>
    <ligand>
        <name>NADP(+)</name>
        <dbReference type="ChEBI" id="CHEBI:58349"/>
    </ligand>
</feature>
<comment type="caution">
    <text evidence="20">The sequence shown here is derived from an EMBL/GenBank/DDBJ whole genome shotgun (WGS) entry which is preliminary data.</text>
</comment>
<dbReference type="NCBIfam" id="TIGR00227">
    <property type="entry name" value="ribD_Cterm"/>
    <property type="match status" value="1"/>
</dbReference>